<feature type="compositionally biased region" description="Low complexity" evidence="5">
    <location>
        <begin position="356"/>
        <end position="365"/>
    </location>
</feature>
<comment type="caution">
    <text evidence="7">The sequence shown here is derived from an EMBL/GenBank/DDBJ whole genome shotgun (WGS) entry which is preliminary data.</text>
</comment>
<sequence length="1258" mass="139743">MEKFAVDLDKVLNDFEYNEEHLNEFSSSQRAISEAYNRNYAKNSRPFRAPASDYRRPPFEPVSLADADFSVSSRQSVQSNYVIALYPEATENAPVFDQPAPLKGVGDSVNDDSSIDSPTYSKSKEFKPDLIESNADLVSNSNEYVRGERHLPDIASANIEVKDEKVDFDLIYNSVDHESETVIGEADKSQDILRFPITSDVSDSELHQYLEELDQCEFAAENQNGNEIREEEPLLESNVDDNSDKVLIKVEPKLLYLEKSQVMVNEKESVTADNEEKTSEVGSKMTLCLDTSTGDVTTIESSECIETPVSEDVKTESSIVDLTDSADVSNEDSDSIETKILTEESSVDFDSKHLETTVSDSVTSTEAQKTDAQPLVKESPSESNDCDSSAISEMTNESSLESEEGGLKCESDLIDSEEPKTSSVSYSDTDATVDKEPSEGTIVDKQTAEVTTSVISSDNQVPSSESNYQILDSRAAISTFERTCDDGAVAGCSKEENEDTMGSENETKPKLQRPDSLNLTHTTQPSEMSSTSADSGSLLSSEERKLGKEQPFWIPDSETNVCMHCQLKFTLVKRRHHCRACGLVLCSKCCDMKAKLEYLGFEEARVCHSCHSILQRINNLESEISSLRRPNPNNPMEYCSTIPPPLQVGPTQPSPPSVLVPVSVLKREGRSKSDTPKQVIFSDGIRPGAEPSDRDVTTESRMSLLRRHPRVNKRASTPPGNLAIHRRMLNAETKSYIPSTNDLPPMINKVQGEYIFSEAEHAITVDNEPIKFAINRNLFVIVKRILLDCCVNRDVWCMTTEGLSCVGQDEIVFLLEVLPEEKHPPKDVFSTVNMLYQEASKGNTVTEMSYATPCLSQLFGSKEHGGFVFIRSSYQCIQKLLLPKAPYLIALLIHRWETPWARLFPIRLVLRLGAEYRYYPCPLVSIRNRPALFTDIGHTIISLLADFRKYSYSLPSVRGLMIHMEDRLTTILLPRNRYDQVIRAMNNSEENVLAFAGNISTQADSHLVCIQSTQDDTSYTTQAINIHNKPRQVTGASFIVFNGSLKQCAWAGKSNIVEDGLMVQIPSESMSNLRSALKQMKDYSIGCGPQAEEVVMLKWAPDDINFNIGVRSNIDGKPLDGIPSIRVHNGIDYSGALRLIRWTEVFILQSDEQSESKTGDTVNISKLSESIARATCIALVPLLDLLATANLTTIAVRATIHPENVGYEAGSQGEKLPPIYMKSLDETLIAVVHEAAVAIRDISSPTVLELIFKVMEQE</sequence>
<protein>
    <recommendedName>
        <fullName evidence="6">FYVE-type domain-containing protein</fullName>
    </recommendedName>
</protein>
<dbReference type="FunFam" id="3.30.40.10:FF:000084">
    <property type="entry name" value="Zinc finger, FYVE domain-containing 9b"/>
    <property type="match status" value="1"/>
</dbReference>
<dbReference type="PANTHER" id="PTHR46319">
    <property type="entry name" value="ZINC FINGER FYVE DOMAIN-CONTAINING PROTEIN"/>
    <property type="match status" value="1"/>
</dbReference>
<dbReference type="Gene3D" id="3.30.1360.220">
    <property type="entry name" value="Domain of unknown function (DUF3480), N-terminal subdomain"/>
    <property type="match status" value="1"/>
</dbReference>
<evidence type="ECO:0000259" key="6">
    <source>
        <dbReference type="PROSITE" id="PS50178"/>
    </source>
</evidence>
<dbReference type="Proteomes" id="UP001367676">
    <property type="component" value="Unassembled WGS sequence"/>
</dbReference>
<evidence type="ECO:0000256" key="5">
    <source>
        <dbReference type="SAM" id="MobiDB-lite"/>
    </source>
</evidence>
<gene>
    <name evidence="7" type="ORF">V9T40_005917</name>
</gene>
<dbReference type="EMBL" id="JBBCAQ010000003">
    <property type="protein sequence ID" value="KAK7604731.1"/>
    <property type="molecule type" value="Genomic_DNA"/>
</dbReference>
<dbReference type="AlphaFoldDB" id="A0AAN9YA17"/>
<dbReference type="PROSITE" id="PS50178">
    <property type="entry name" value="ZF_FYVE"/>
    <property type="match status" value="1"/>
</dbReference>
<dbReference type="SMART" id="SM01422">
    <property type="entry name" value="SARA"/>
    <property type="match status" value="1"/>
</dbReference>
<dbReference type="InterPro" id="IPR000306">
    <property type="entry name" value="Znf_FYVE"/>
</dbReference>
<reference evidence="7 8" key="1">
    <citation type="submission" date="2024-03" db="EMBL/GenBank/DDBJ databases">
        <title>Adaptation during the transition from Ophiocordyceps entomopathogen to insect associate is accompanied by gene loss and intensified selection.</title>
        <authorList>
            <person name="Ward C.M."/>
            <person name="Onetto C.A."/>
            <person name="Borneman A.R."/>
        </authorList>
    </citation>
    <scope>NUCLEOTIDE SEQUENCE [LARGE SCALE GENOMIC DNA]</scope>
    <source>
        <strain evidence="7">AWRI1</strain>
        <tissue evidence="7">Single Adult Female</tissue>
    </source>
</reference>
<dbReference type="GO" id="GO:0016197">
    <property type="term" value="P:endosomal transport"/>
    <property type="evidence" value="ECO:0007669"/>
    <property type="project" value="TreeGrafter"/>
</dbReference>
<dbReference type="SMART" id="SM00064">
    <property type="entry name" value="FYVE"/>
    <property type="match status" value="1"/>
</dbReference>
<feature type="compositionally biased region" description="Polar residues" evidence="5">
    <location>
        <begin position="381"/>
        <end position="396"/>
    </location>
</feature>
<keyword evidence="1" id="KW-0479">Metal-binding</keyword>
<feature type="region of interest" description="Disordered" evidence="5">
    <location>
        <begin position="668"/>
        <end position="701"/>
    </location>
</feature>
<dbReference type="SMART" id="SM01421">
    <property type="entry name" value="DUF3480"/>
    <property type="match status" value="1"/>
</dbReference>
<keyword evidence="3" id="KW-0862">Zinc</keyword>
<organism evidence="7 8">
    <name type="scientific">Parthenolecanium corni</name>
    <dbReference type="NCBI Taxonomy" id="536013"/>
    <lineage>
        <taxon>Eukaryota</taxon>
        <taxon>Metazoa</taxon>
        <taxon>Ecdysozoa</taxon>
        <taxon>Arthropoda</taxon>
        <taxon>Hexapoda</taxon>
        <taxon>Insecta</taxon>
        <taxon>Pterygota</taxon>
        <taxon>Neoptera</taxon>
        <taxon>Paraneoptera</taxon>
        <taxon>Hemiptera</taxon>
        <taxon>Sternorrhyncha</taxon>
        <taxon>Coccoidea</taxon>
        <taxon>Coccidae</taxon>
        <taxon>Parthenolecanium</taxon>
    </lineage>
</organism>
<feature type="compositionally biased region" description="Polar residues" evidence="5">
    <location>
        <begin position="421"/>
        <end position="430"/>
    </location>
</feature>
<feature type="region of interest" description="Disordered" evidence="5">
    <location>
        <begin position="97"/>
        <end position="123"/>
    </location>
</feature>
<proteinExistence type="predicted"/>
<evidence type="ECO:0000256" key="2">
    <source>
        <dbReference type="ARBA" id="ARBA00022771"/>
    </source>
</evidence>
<dbReference type="InterPro" id="IPR011011">
    <property type="entry name" value="Znf_FYVE_PHD"/>
</dbReference>
<dbReference type="Gene3D" id="4.10.720.10">
    <property type="entry name" value="Smad anchor for receptor activation, Smad-binding domain"/>
    <property type="match status" value="1"/>
</dbReference>
<evidence type="ECO:0000313" key="8">
    <source>
        <dbReference type="Proteomes" id="UP001367676"/>
    </source>
</evidence>
<dbReference type="InterPro" id="IPR013083">
    <property type="entry name" value="Znf_RING/FYVE/PHD"/>
</dbReference>
<dbReference type="InterPro" id="IPR037145">
    <property type="entry name" value="SARA_Smad-bd_sf"/>
</dbReference>
<dbReference type="Gene3D" id="3.30.40.10">
    <property type="entry name" value="Zinc/RING finger domain, C3HC4 (zinc finger)"/>
    <property type="match status" value="1"/>
</dbReference>
<evidence type="ECO:0000256" key="1">
    <source>
        <dbReference type="ARBA" id="ARBA00022723"/>
    </source>
</evidence>
<feature type="compositionally biased region" description="Low complexity" evidence="5">
    <location>
        <begin position="529"/>
        <end position="540"/>
    </location>
</feature>
<dbReference type="GO" id="GO:0031901">
    <property type="term" value="C:early endosome membrane"/>
    <property type="evidence" value="ECO:0007669"/>
    <property type="project" value="TreeGrafter"/>
</dbReference>
<feature type="region of interest" description="Disordered" evidence="5">
    <location>
        <begin position="322"/>
        <end position="446"/>
    </location>
</feature>
<feature type="domain" description="FYVE-type" evidence="6">
    <location>
        <begin position="556"/>
        <end position="615"/>
    </location>
</feature>
<evidence type="ECO:0000256" key="3">
    <source>
        <dbReference type="ARBA" id="ARBA00022833"/>
    </source>
</evidence>
<dbReference type="InterPro" id="IPR017455">
    <property type="entry name" value="Znf_FYVE-rel"/>
</dbReference>
<dbReference type="PANTHER" id="PTHR46319:SF3">
    <property type="entry name" value="ZINC FINGER FYVE DOMAIN-CONTAINING PROTEIN"/>
    <property type="match status" value="1"/>
</dbReference>
<dbReference type="Pfam" id="PF01363">
    <property type="entry name" value="FYVE"/>
    <property type="match status" value="1"/>
</dbReference>
<dbReference type="InterPro" id="IPR024608">
    <property type="entry name" value="SARA-like_SBD"/>
</dbReference>
<keyword evidence="2 4" id="KW-0863">Zinc-finger</keyword>
<dbReference type="Gene3D" id="3.30.500.40">
    <property type="match status" value="1"/>
</dbReference>
<name>A0AAN9YA17_9HEMI</name>
<dbReference type="CDD" id="cd15729">
    <property type="entry name" value="FYVE_endofin"/>
    <property type="match status" value="1"/>
</dbReference>
<feature type="compositionally biased region" description="Polar residues" evidence="5">
    <location>
        <begin position="515"/>
        <end position="528"/>
    </location>
</feature>
<dbReference type="GO" id="GO:0008270">
    <property type="term" value="F:zinc ion binding"/>
    <property type="evidence" value="ECO:0007669"/>
    <property type="project" value="UniProtKB-KW"/>
</dbReference>
<dbReference type="SUPFAM" id="SSF57903">
    <property type="entry name" value="FYVE/PHD zinc finger"/>
    <property type="match status" value="1"/>
</dbReference>
<feature type="region of interest" description="Disordered" evidence="5">
    <location>
        <begin position="492"/>
        <end position="541"/>
    </location>
</feature>
<keyword evidence="8" id="KW-1185">Reference proteome</keyword>
<dbReference type="Pfam" id="PF11409">
    <property type="entry name" value="SARA"/>
    <property type="match status" value="1"/>
</dbReference>
<dbReference type="Pfam" id="PF11979">
    <property type="entry name" value="SARA_C"/>
    <property type="match status" value="1"/>
</dbReference>
<accession>A0AAN9YA17</accession>
<evidence type="ECO:0000313" key="7">
    <source>
        <dbReference type="EMBL" id="KAK7604731.1"/>
    </source>
</evidence>
<dbReference type="InterPro" id="IPR022557">
    <property type="entry name" value="SARA-like_C"/>
</dbReference>
<evidence type="ECO:0000256" key="4">
    <source>
        <dbReference type="PROSITE-ProRule" id="PRU00091"/>
    </source>
</evidence>